<dbReference type="PANTHER" id="PTHR23235:SF120">
    <property type="entry name" value="KRUPPEL-LIKE FACTOR 15"/>
    <property type="match status" value="1"/>
</dbReference>
<feature type="compositionally biased region" description="Acidic residues" evidence="5">
    <location>
        <begin position="594"/>
        <end position="611"/>
    </location>
</feature>
<feature type="domain" description="C2H2-type" evidence="6">
    <location>
        <begin position="306"/>
        <end position="335"/>
    </location>
</feature>
<dbReference type="PROSITE" id="PS50157">
    <property type="entry name" value="ZINC_FINGER_C2H2_2"/>
    <property type="match status" value="3"/>
</dbReference>
<proteinExistence type="predicted"/>
<protein>
    <recommendedName>
        <fullName evidence="6">C2H2-type domain-containing protein</fullName>
    </recommendedName>
</protein>
<dbReference type="PROSITE" id="PS00028">
    <property type="entry name" value="ZINC_FINGER_C2H2_1"/>
    <property type="match status" value="2"/>
</dbReference>
<evidence type="ECO:0000256" key="3">
    <source>
        <dbReference type="ARBA" id="ARBA00022833"/>
    </source>
</evidence>
<reference evidence="7" key="2">
    <citation type="submission" date="2021-10" db="EMBL/GenBank/DDBJ databases">
        <title>Phylogenomics reveals ancestral predisposition of the termite-cultivated fungus Termitomyces towards a domesticated lifestyle.</title>
        <authorList>
            <person name="Auxier B."/>
            <person name="Grum-Grzhimaylo A."/>
            <person name="Cardenas M.E."/>
            <person name="Lodge J.D."/>
            <person name="Laessoe T."/>
            <person name="Pedersen O."/>
            <person name="Smith M.E."/>
            <person name="Kuyper T.W."/>
            <person name="Franco-Molano E.A."/>
            <person name="Baroni T.J."/>
            <person name="Aanen D.K."/>
        </authorList>
    </citation>
    <scope>NUCLEOTIDE SEQUENCE</scope>
    <source>
        <strain evidence="7">D49</strain>
    </source>
</reference>
<dbReference type="Proteomes" id="UP000717328">
    <property type="component" value="Unassembled WGS sequence"/>
</dbReference>
<dbReference type="GO" id="GO:0000978">
    <property type="term" value="F:RNA polymerase II cis-regulatory region sequence-specific DNA binding"/>
    <property type="evidence" value="ECO:0007669"/>
    <property type="project" value="TreeGrafter"/>
</dbReference>
<gene>
    <name evidence="7" type="ORF">H0H81_004268</name>
</gene>
<keyword evidence="8" id="KW-1185">Reference proteome</keyword>
<feature type="compositionally biased region" description="Acidic residues" evidence="5">
    <location>
        <begin position="13"/>
        <end position="39"/>
    </location>
</feature>
<dbReference type="InterPro" id="IPR013087">
    <property type="entry name" value="Znf_C2H2_type"/>
</dbReference>
<evidence type="ECO:0000313" key="8">
    <source>
        <dbReference type="Proteomes" id="UP000717328"/>
    </source>
</evidence>
<feature type="compositionally biased region" description="Low complexity" evidence="5">
    <location>
        <begin position="580"/>
        <end position="593"/>
    </location>
</feature>
<feature type="domain" description="C2H2-type" evidence="6">
    <location>
        <begin position="336"/>
        <end position="363"/>
    </location>
</feature>
<dbReference type="GO" id="GO:0008270">
    <property type="term" value="F:zinc ion binding"/>
    <property type="evidence" value="ECO:0007669"/>
    <property type="project" value="UniProtKB-KW"/>
</dbReference>
<dbReference type="AlphaFoldDB" id="A0A9P7FS30"/>
<keyword evidence="1" id="KW-0479">Metal-binding</keyword>
<organism evidence="7 8">
    <name type="scientific">Sphagnurus paluster</name>
    <dbReference type="NCBI Taxonomy" id="117069"/>
    <lineage>
        <taxon>Eukaryota</taxon>
        <taxon>Fungi</taxon>
        <taxon>Dikarya</taxon>
        <taxon>Basidiomycota</taxon>
        <taxon>Agaricomycotina</taxon>
        <taxon>Agaricomycetes</taxon>
        <taxon>Agaricomycetidae</taxon>
        <taxon>Agaricales</taxon>
        <taxon>Tricholomatineae</taxon>
        <taxon>Lyophyllaceae</taxon>
        <taxon>Sphagnurus</taxon>
    </lineage>
</organism>
<comment type="caution">
    <text evidence="7">The sequence shown here is derived from an EMBL/GenBank/DDBJ whole genome shotgun (WGS) entry which is preliminary data.</text>
</comment>
<evidence type="ECO:0000256" key="5">
    <source>
        <dbReference type="SAM" id="MobiDB-lite"/>
    </source>
</evidence>
<keyword evidence="3" id="KW-0862">Zinc</keyword>
<accession>A0A9P7FS30</accession>
<evidence type="ECO:0000256" key="4">
    <source>
        <dbReference type="PROSITE-ProRule" id="PRU00042"/>
    </source>
</evidence>
<dbReference type="EMBL" id="JABCKI010005823">
    <property type="protein sequence ID" value="KAG5637517.1"/>
    <property type="molecule type" value="Genomic_DNA"/>
</dbReference>
<evidence type="ECO:0000313" key="7">
    <source>
        <dbReference type="EMBL" id="KAG5637517.1"/>
    </source>
</evidence>
<dbReference type="Gene3D" id="3.30.160.60">
    <property type="entry name" value="Classic Zinc Finger"/>
    <property type="match status" value="2"/>
</dbReference>
<dbReference type="PANTHER" id="PTHR23235">
    <property type="entry name" value="KRUEPPEL-LIKE TRANSCRIPTION FACTOR"/>
    <property type="match status" value="1"/>
</dbReference>
<dbReference type="OrthoDB" id="8922241at2759"/>
<dbReference type="Pfam" id="PF00096">
    <property type="entry name" value="zf-C2H2"/>
    <property type="match status" value="2"/>
</dbReference>
<sequence>MAQPQLESFPPNAEEEEEEEEWEEEDYDDEGDDEDIDAEAEEIARRLGEELWADISKATGVSSATLSVSSNTLPSSRKGEAAIITMKAILAVVENDPSARFALASAIIPNSNGENVLDTLRRHVASGQISKVVAGSLSPVLVSLARSDIFSNLRHSNASSIQLDKGKRKREEEDEGLNPLENRAFKRCYVPESDLQTQVNEAVRVITQSLSFPLTQPLDPALVSSIRLHLHQVFLFAVTSSTRGGPDMHPLQEIGGLIQVIGVLSGIQIGQTPDSHLRPHHLPPNPSYPWHPPQPASSTDIGTAVYPCLVAGCKKTFSRLYSLRAHQRVHAIHRTYRCNRCPASFARNHDLKRHIKLHDRKAWKCSGCLKVFSRRDAIKRHKTGTKTRGPRSEACIAAEVVEVELNDEEGEESMREERRAKLWSSIATTQADAATSRPPAGYHDPSRVEEGEVPPNVISAIQSTVLSLHGLLQAHVGGALGTPVGQAVPPPIDPAAGQATLASVIARVQLQGLPAQTIKPLVTGVELNKEAFEHKTIETPVTNHTDTTVCPNEGSAAPIPSLSMYGLSDEQTKMLEEAIASAASAAQAQAEAEAALEEEEEEDDEDEEDESEGHLEVEQI</sequence>
<evidence type="ECO:0000259" key="6">
    <source>
        <dbReference type="PROSITE" id="PS50157"/>
    </source>
</evidence>
<feature type="domain" description="C2H2-type" evidence="6">
    <location>
        <begin position="363"/>
        <end position="392"/>
    </location>
</feature>
<feature type="region of interest" description="Disordered" evidence="5">
    <location>
        <begin position="1"/>
        <end position="39"/>
    </location>
</feature>
<name>A0A9P7FS30_9AGAR</name>
<dbReference type="GO" id="GO:0000981">
    <property type="term" value="F:DNA-binding transcription factor activity, RNA polymerase II-specific"/>
    <property type="evidence" value="ECO:0007669"/>
    <property type="project" value="TreeGrafter"/>
</dbReference>
<evidence type="ECO:0000256" key="2">
    <source>
        <dbReference type="ARBA" id="ARBA00022771"/>
    </source>
</evidence>
<keyword evidence="2 4" id="KW-0863">Zinc-finger</keyword>
<evidence type="ECO:0000256" key="1">
    <source>
        <dbReference type="ARBA" id="ARBA00022723"/>
    </source>
</evidence>
<reference evidence="7" key="1">
    <citation type="submission" date="2021-02" db="EMBL/GenBank/DDBJ databases">
        <authorList>
            <person name="Nieuwenhuis M."/>
            <person name="Van De Peppel L.J.J."/>
        </authorList>
    </citation>
    <scope>NUCLEOTIDE SEQUENCE</scope>
    <source>
        <strain evidence="7">D49</strain>
    </source>
</reference>
<feature type="region of interest" description="Disordered" evidence="5">
    <location>
        <begin position="580"/>
        <end position="620"/>
    </location>
</feature>
<dbReference type="InterPro" id="IPR036236">
    <property type="entry name" value="Znf_C2H2_sf"/>
</dbReference>
<dbReference type="SMART" id="SM00355">
    <property type="entry name" value="ZnF_C2H2"/>
    <property type="match status" value="3"/>
</dbReference>
<dbReference type="SUPFAM" id="SSF57667">
    <property type="entry name" value="beta-beta-alpha zinc fingers"/>
    <property type="match status" value="1"/>
</dbReference>